<dbReference type="EMBL" id="MIGB01000068">
    <property type="protein sequence ID" value="OSY34753.1"/>
    <property type="molecule type" value="Genomic_DNA"/>
</dbReference>
<dbReference type="AlphaFoldDB" id="A0A1Y2MHJ1"/>
<evidence type="ECO:0000256" key="1">
    <source>
        <dbReference type="SAM" id="MobiDB-lite"/>
    </source>
</evidence>
<proteinExistence type="predicted"/>
<dbReference type="RefSeq" id="WP_085916625.1">
    <property type="nucleotide sequence ID" value="NZ_AP018921.1"/>
</dbReference>
<evidence type="ECO:0000313" key="3">
    <source>
        <dbReference type="Proteomes" id="UP000194360"/>
    </source>
</evidence>
<dbReference type="STRING" id="2074.BG845_06586"/>
<dbReference type="Proteomes" id="UP000194360">
    <property type="component" value="Unassembled WGS sequence"/>
</dbReference>
<keyword evidence="3" id="KW-1185">Reference proteome</keyword>
<organism evidence="2 3">
    <name type="scientific">Pseudonocardia autotrophica</name>
    <name type="common">Amycolata autotrophica</name>
    <name type="synonym">Nocardia autotrophica</name>
    <dbReference type="NCBI Taxonomy" id="2074"/>
    <lineage>
        <taxon>Bacteria</taxon>
        <taxon>Bacillati</taxon>
        <taxon>Actinomycetota</taxon>
        <taxon>Actinomycetes</taxon>
        <taxon>Pseudonocardiales</taxon>
        <taxon>Pseudonocardiaceae</taxon>
        <taxon>Pseudonocardia</taxon>
    </lineage>
</organism>
<feature type="region of interest" description="Disordered" evidence="1">
    <location>
        <begin position="80"/>
        <end position="114"/>
    </location>
</feature>
<comment type="caution">
    <text evidence="2">The sequence shown here is derived from an EMBL/GenBank/DDBJ whole genome shotgun (WGS) entry which is preliminary data.</text>
</comment>
<name>A0A1Y2MHJ1_PSEAH</name>
<feature type="compositionally biased region" description="Pro residues" evidence="1">
    <location>
        <begin position="100"/>
        <end position="114"/>
    </location>
</feature>
<accession>A0A1Y2MHJ1</accession>
<gene>
    <name evidence="2" type="ORF">BG845_06586</name>
</gene>
<sequence>MGLGDPGHGSVRCGGARWAIGGVPVAGCSGGTAALDWLIAGGSGPLTGHGCARPVTVLAVITELAHADGLTRAARPRRRHYAVGGEHARPALGRLRHPRPALPVPTPAPAGGPF</sequence>
<protein>
    <submittedName>
        <fullName evidence="2">Uncharacterized protein</fullName>
    </submittedName>
</protein>
<evidence type="ECO:0000313" key="2">
    <source>
        <dbReference type="EMBL" id="OSY34753.1"/>
    </source>
</evidence>
<reference evidence="2 3" key="1">
    <citation type="submission" date="2016-09" db="EMBL/GenBank/DDBJ databases">
        <title>Pseudonocardia autotrophica DSM535, a candidate organism with high potential of specific P450 cytochromes.</title>
        <authorList>
            <person name="Grumaz C."/>
            <person name="Vainshtein Y."/>
            <person name="Kirstahler P."/>
            <person name="Sohn K."/>
        </authorList>
    </citation>
    <scope>NUCLEOTIDE SEQUENCE [LARGE SCALE GENOMIC DNA]</scope>
    <source>
        <strain evidence="2 3">DSM 535</strain>
    </source>
</reference>